<dbReference type="RefSeq" id="WP_106214213.1">
    <property type="nucleotide sequence ID" value="NZ_PVTL01000008.1"/>
</dbReference>
<dbReference type="Proteomes" id="UP000237983">
    <property type="component" value="Unassembled WGS sequence"/>
</dbReference>
<name>A0A2T0VAI8_9MICO</name>
<evidence type="ECO:0000313" key="1">
    <source>
        <dbReference type="EMBL" id="PRY67057.1"/>
    </source>
</evidence>
<protein>
    <submittedName>
        <fullName evidence="1">Polyketide cyclase/dehydrase/lipid transport protein</fullName>
    </submittedName>
</protein>
<dbReference type="InterPro" id="IPR023393">
    <property type="entry name" value="START-like_dom_sf"/>
</dbReference>
<comment type="caution">
    <text evidence="1">The sequence shown here is derived from an EMBL/GenBank/DDBJ whole genome shotgun (WGS) entry which is preliminary data.</text>
</comment>
<sequence length="151" mass="17096">MEQSRNSNSQRLAPFMLRQEIEIAAPLDVVWDLLVHVNEWPSWQPGIEAATLDGSLSVGAQFRWSCGCLTTTAIVDAVAQHRLLLWRASDEGATGVHEWTFEPVRHGTRVIATEFLEEAGWRDDLEPSHRTADEFLCLWLEQLKAEAEART</sequence>
<gene>
    <name evidence="1" type="ORF">B0I08_108144</name>
</gene>
<accession>A0A2T0VAI8</accession>
<dbReference type="SUPFAM" id="SSF55961">
    <property type="entry name" value="Bet v1-like"/>
    <property type="match status" value="1"/>
</dbReference>
<dbReference type="Pfam" id="PF10604">
    <property type="entry name" value="Polyketide_cyc2"/>
    <property type="match status" value="1"/>
</dbReference>
<dbReference type="InterPro" id="IPR019587">
    <property type="entry name" value="Polyketide_cyclase/dehydratase"/>
</dbReference>
<organism evidence="1 2">
    <name type="scientific">Glaciihabitans tibetensis</name>
    <dbReference type="NCBI Taxonomy" id="1266600"/>
    <lineage>
        <taxon>Bacteria</taxon>
        <taxon>Bacillati</taxon>
        <taxon>Actinomycetota</taxon>
        <taxon>Actinomycetes</taxon>
        <taxon>Micrococcales</taxon>
        <taxon>Microbacteriaceae</taxon>
        <taxon>Glaciihabitans</taxon>
    </lineage>
</organism>
<reference evidence="1 2" key="1">
    <citation type="submission" date="2018-03" db="EMBL/GenBank/DDBJ databases">
        <title>Genomic Encyclopedia of Type Strains, Phase III (KMG-III): the genomes of soil and plant-associated and newly described type strains.</title>
        <authorList>
            <person name="Whitman W."/>
        </authorList>
    </citation>
    <scope>NUCLEOTIDE SEQUENCE [LARGE SCALE GENOMIC DNA]</scope>
    <source>
        <strain evidence="1 2">CGMCC 1.12484</strain>
    </source>
</reference>
<proteinExistence type="predicted"/>
<evidence type="ECO:0000313" key="2">
    <source>
        <dbReference type="Proteomes" id="UP000237983"/>
    </source>
</evidence>
<dbReference type="EMBL" id="PVTL01000008">
    <property type="protein sequence ID" value="PRY67057.1"/>
    <property type="molecule type" value="Genomic_DNA"/>
</dbReference>
<dbReference type="Gene3D" id="3.30.530.20">
    <property type="match status" value="1"/>
</dbReference>
<dbReference type="AlphaFoldDB" id="A0A2T0VAI8"/>
<keyword evidence="2" id="KW-1185">Reference proteome</keyword>
<dbReference type="OrthoDB" id="8117292at2"/>